<sequence length="268" mass="29533">MFSSNSQPGTVSLFSSTSSDPLALFSIHTDPSLPSDSFVHLLADTSSVPAPDPPAVLIVPHPISSSDSAERSGGRNGYEIANTVLHIQSPTLCTTYIRSPPSYWHSDKARDRERDLGLNHPWIHLQIRNMGREWSFEVGLVDTGGREGIVRCSTFQKRPTLQLRTGRPPLLHIPLSFPHASSTPLTTWNTISLHLPSLIPHFTSSELNHDSDEGASIVDVLPAPTGRYTNVSYIVVYASCRLRRIWFSQSALSGEGDASWEMQLYTDS</sequence>
<name>A0ACB8QW04_9AGAM</name>
<protein>
    <submittedName>
        <fullName evidence="1">Uncharacterized protein</fullName>
    </submittedName>
</protein>
<accession>A0ACB8QW04</accession>
<gene>
    <name evidence="1" type="ORF">K488DRAFT_42446</name>
</gene>
<evidence type="ECO:0000313" key="2">
    <source>
        <dbReference type="Proteomes" id="UP000814128"/>
    </source>
</evidence>
<organism evidence="1 2">
    <name type="scientific">Vararia minispora EC-137</name>
    <dbReference type="NCBI Taxonomy" id="1314806"/>
    <lineage>
        <taxon>Eukaryota</taxon>
        <taxon>Fungi</taxon>
        <taxon>Dikarya</taxon>
        <taxon>Basidiomycota</taxon>
        <taxon>Agaricomycotina</taxon>
        <taxon>Agaricomycetes</taxon>
        <taxon>Russulales</taxon>
        <taxon>Lachnocladiaceae</taxon>
        <taxon>Vararia</taxon>
    </lineage>
</organism>
<dbReference type="EMBL" id="MU273479">
    <property type="protein sequence ID" value="KAI0035837.1"/>
    <property type="molecule type" value="Genomic_DNA"/>
</dbReference>
<proteinExistence type="predicted"/>
<reference evidence="1" key="1">
    <citation type="submission" date="2021-02" db="EMBL/GenBank/DDBJ databases">
        <authorList>
            <consortium name="DOE Joint Genome Institute"/>
            <person name="Ahrendt S."/>
            <person name="Looney B.P."/>
            <person name="Miyauchi S."/>
            <person name="Morin E."/>
            <person name="Drula E."/>
            <person name="Courty P.E."/>
            <person name="Chicoki N."/>
            <person name="Fauchery L."/>
            <person name="Kohler A."/>
            <person name="Kuo A."/>
            <person name="Labutti K."/>
            <person name="Pangilinan J."/>
            <person name="Lipzen A."/>
            <person name="Riley R."/>
            <person name="Andreopoulos W."/>
            <person name="He G."/>
            <person name="Johnson J."/>
            <person name="Barry K.W."/>
            <person name="Grigoriev I.V."/>
            <person name="Nagy L."/>
            <person name="Hibbett D."/>
            <person name="Henrissat B."/>
            <person name="Matheny P.B."/>
            <person name="Labbe J."/>
            <person name="Martin F."/>
        </authorList>
    </citation>
    <scope>NUCLEOTIDE SEQUENCE</scope>
    <source>
        <strain evidence="1">EC-137</strain>
    </source>
</reference>
<dbReference type="Proteomes" id="UP000814128">
    <property type="component" value="Unassembled WGS sequence"/>
</dbReference>
<evidence type="ECO:0000313" key="1">
    <source>
        <dbReference type="EMBL" id="KAI0035837.1"/>
    </source>
</evidence>
<comment type="caution">
    <text evidence="1">The sequence shown here is derived from an EMBL/GenBank/DDBJ whole genome shotgun (WGS) entry which is preliminary data.</text>
</comment>
<keyword evidence="2" id="KW-1185">Reference proteome</keyword>
<reference evidence="1" key="2">
    <citation type="journal article" date="2022" name="New Phytol.">
        <title>Evolutionary transition to the ectomycorrhizal habit in the genomes of a hyperdiverse lineage of mushroom-forming fungi.</title>
        <authorList>
            <person name="Looney B."/>
            <person name="Miyauchi S."/>
            <person name="Morin E."/>
            <person name="Drula E."/>
            <person name="Courty P.E."/>
            <person name="Kohler A."/>
            <person name="Kuo A."/>
            <person name="LaButti K."/>
            <person name="Pangilinan J."/>
            <person name="Lipzen A."/>
            <person name="Riley R."/>
            <person name="Andreopoulos W."/>
            <person name="He G."/>
            <person name="Johnson J."/>
            <person name="Nolan M."/>
            <person name="Tritt A."/>
            <person name="Barry K.W."/>
            <person name="Grigoriev I.V."/>
            <person name="Nagy L.G."/>
            <person name="Hibbett D."/>
            <person name="Henrissat B."/>
            <person name="Matheny P.B."/>
            <person name="Labbe J."/>
            <person name="Martin F.M."/>
        </authorList>
    </citation>
    <scope>NUCLEOTIDE SEQUENCE</scope>
    <source>
        <strain evidence="1">EC-137</strain>
    </source>
</reference>